<dbReference type="EMBL" id="HQ677625">
    <property type="protein sequence ID" value="ADV15471.1"/>
    <property type="molecule type" value="Genomic_RNA"/>
</dbReference>
<sequence length="112" mass="13080">MTLAFKVTWREVATGERRREEYQSQKMLSTNGHLMVLSGVLIIFLLIKWKIPLTLISVEVDYKPPVILLFIIFITLQLIYQYTTALLAEKVVYNTTEANNTRVQYISIKQKQ</sequence>
<name>E7EEK7_9TOMB</name>
<dbReference type="GeneID" id="10149216"/>
<keyword evidence="1" id="KW-1133">Transmembrane helix</keyword>
<proteinExistence type="predicted"/>
<feature type="transmembrane region" description="Helical" evidence="1">
    <location>
        <begin position="67"/>
        <end position="88"/>
    </location>
</feature>
<feature type="transmembrane region" description="Helical" evidence="1">
    <location>
        <begin position="27"/>
        <end position="47"/>
    </location>
</feature>
<dbReference type="OrthoDB" id="12338at10239"/>
<gene>
    <name evidence="2" type="primary">P13</name>
</gene>
<organism evidence="2 3">
    <name type="scientific">Honeysuckle ringspot virus</name>
    <dbReference type="NCBI Taxonomy" id="943272"/>
    <lineage>
        <taxon>Viruses</taxon>
        <taxon>Riboviria</taxon>
        <taxon>Orthornavirae</taxon>
        <taxon>Kitrinoviricota</taxon>
        <taxon>Tolucaviricetes</taxon>
        <taxon>Tolivirales</taxon>
        <taxon>Tombusviridae</taxon>
        <taxon>Procedovirinae</taxon>
        <taxon>Alphacarmovirus</taxon>
        <taxon>Alphacarmovirus lonicerae</taxon>
    </lineage>
</organism>
<accession>E7EEK7</accession>
<keyword evidence="1" id="KW-0472">Membrane</keyword>
<keyword evidence="3" id="KW-1185">Reference proteome</keyword>
<dbReference type="KEGG" id="vg:10149216"/>
<keyword evidence="1" id="KW-0812">Transmembrane</keyword>
<evidence type="ECO:0000256" key="1">
    <source>
        <dbReference type="SAM" id="Phobius"/>
    </source>
</evidence>
<evidence type="ECO:0000313" key="2">
    <source>
        <dbReference type="EMBL" id="ADV15471.1"/>
    </source>
</evidence>
<dbReference type="RefSeq" id="YP_004191792.1">
    <property type="nucleotide sequence ID" value="NC_014967.1"/>
</dbReference>
<dbReference type="Proteomes" id="UP000204199">
    <property type="component" value="Segment"/>
</dbReference>
<reference evidence="2 3" key="1">
    <citation type="journal article" date="2011" name="Arch. Virol.">
        <title>The complete nucleotide sequence and genome organization of a novel carmovirus - honeysuckle ringspot virus isolated from honeysuckle.</title>
        <authorList>
            <person name="Gulati-Sakhuja A."/>
            <person name="Rains L."/>
            <person name="Tian T."/>
            <person name="Liu H.Y."/>
        </authorList>
    </citation>
    <scope>NUCLEOTIDE SEQUENCE [LARGE SCALE GENOMIC DNA]</scope>
    <source>
        <strain evidence="2">California</strain>
    </source>
</reference>
<evidence type="ECO:0000313" key="3">
    <source>
        <dbReference type="Proteomes" id="UP000204199"/>
    </source>
</evidence>
<protein>
    <submittedName>
        <fullName evidence="2">p13</fullName>
    </submittedName>
</protein>